<dbReference type="Gene3D" id="1.20.1740.10">
    <property type="entry name" value="Amino acid/polyamine transporter I"/>
    <property type="match status" value="1"/>
</dbReference>
<keyword evidence="5 8" id="KW-0812">Transmembrane</keyword>
<dbReference type="PANTHER" id="PTHR34975:SF2">
    <property type="entry name" value="SPORE GERMINATION PROTEIN A2"/>
    <property type="match status" value="1"/>
</dbReference>
<feature type="transmembrane region" description="Helical" evidence="8">
    <location>
        <begin position="267"/>
        <end position="292"/>
    </location>
</feature>
<protein>
    <submittedName>
        <fullName evidence="9">Spore germination protein YndE</fullName>
    </submittedName>
</protein>
<comment type="similarity">
    <text evidence="2">Belongs to the amino acid-polyamine-organocation (APC) superfamily. Spore germination protein (SGP) (TC 2.A.3.9) family.</text>
</comment>
<name>A0A9C7G7S5_9BACI</name>
<dbReference type="Proteomes" id="UP000789845">
    <property type="component" value="Unassembled WGS sequence"/>
</dbReference>
<evidence type="ECO:0000256" key="1">
    <source>
        <dbReference type="ARBA" id="ARBA00004141"/>
    </source>
</evidence>
<evidence type="ECO:0000256" key="5">
    <source>
        <dbReference type="ARBA" id="ARBA00022692"/>
    </source>
</evidence>
<organism evidence="9 10">
    <name type="scientific">Pseudoneobacillus rhizosphaerae</name>
    <dbReference type="NCBI Taxonomy" id="2880968"/>
    <lineage>
        <taxon>Bacteria</taxon>
        <taxon>Bacillati</taxon>
        <taxon>Bacillota</taxon>
        <taxon>Bacilli</taxon>
        <taxon>Bacillales</taxon>
        <taxon>Bacillaceae</taxon>
        <taxon>Pseudoneobacillus</taxon>
    </lineage>
</organism>
<dbReference type="GO" id="GO:0016020">
    <property type="term" value="C:membrane"/>
    <property type="evidence" value="ECO:0007669"/>
    <property type="project" value="UniProtKB-SubCell"/>
</dbReference>
<keyword evidence="3" id="KW-0813">Transport</keyword>
<dbReference type="InterPro" id="IPR004761">
    <property type="entry name" value="Spore_GerAB"/>
</dbReference>
<dbReference type="AlphaFoldDB" id="A0A9C7G7S5"/>
<reference evidence="9" key="1">
    <citation type="submission" date="2021-10" db="EMBL/GenBank/DDBJ databases">
        <authorList>
            <person name="Criscuolo A."/>
        </authorList>
    </citation>
    <scope>NUCLEOTIDE SEQUENCE</scope>
    <source>
        <strain evidence="9">CIP111885</strain>
    </source>
</reference>
<feature type="transmembrane region" description="Helical" evidence="8">
    <location>
        <begin position="37"/>
        <end position="57"/>
    </location>
</feature>
<proteinExistence type="inferred from homology"/>
<dbReference type="GO" id="GO:0009847">
    <property type="term" value="P:spore germination"/>
    <property type="evidence" value="ECO:0007669"/>
    <property type="project" value="InterPro"/>
</dbReference>
<evidence type="ECO:0000256" key="3">
    <source>
        <dbReference type="ARBA" id="ARBA00022448"/>
    </source>
</evidence>
<dbReference type="RefSeq" id="WP_230495892.1">
    <property type="nucleotide sequence ID" value="NZ_CAKJTG010000006.1"/>
</dbReference>
<feature type="transmembrane region" description="Helical" evidence="8">
    <location>
        <begin position="116"/>
        <end position="135"/>
    </location>
</feature>
<evidence type="ECO:0000256" key="8">
    <source>
        <dbReference type="SAM" id="Phobius"/>
    </source>
</evidence>
<dbReference type="EMBL" id="CAKJTG010000006">
    <property type="protein sequence ID" value="CAG9607626.1"/>
    <property type="molecule type" value="Genomic_DNA"/>
</dbReference>
<keyword evidence="7 8" id="KW-0472">Membrane</keyword>
<evidence type="ECO:0000313" key="9">
    <source>
        <dbReference type="EMBL" id="CAG9607626.1"/>
    </source>
</evidence>
<accession>A0A9C7G7S5</accession>
<feature type="transmembrane region" description="Helical" evidence="8">
    <location>
        <begin position="304"/>
        <end position="321"/>
    </location>
</feature>
<sequence>MKITGNQIFWMMFSFIIGNTMLISVSRVLNHSKQDAWISYIVSLLLGTFCIFIAIKAGQLYPELTLVELCKFVFGKWIGTLIVLVYLVQWYTVIANIISEFTVFAIAILLPNTPPWLFYFSMLLLVIYVVFSSGIEGIGRSSEVFGPIIFLSAILLILLSITNMEFKKILPVFLDTGFIPIIKGAVPSTAFFAEVVIILMLIKFLDDKKRGPFKTIWGLLLAGTLTIFVVIGIIMIIGPEVAAKQSYPFFDMIGYINIMEFIQNLEIIAVIVWILSVFIKLSVYFFIASYGTAQLFKVKDWRKTIWFVAVISFILCFQFKNENLHGFKYIETYWLKFVLPVNMMIIPFLLWVVGSIRKRTKRVSIGDK</sequence>
<gene>
    <name evidence="9" type="primary">yndE_2</name>
    <name evidence="9" type="ORF">NEOCIP111885_01318</name>
</gene>
<dbReference type="PANTHER" id="PTHR34975">
    <property type="entry name" value="SPORE GERMINATION PROTEIN A2"/>
    <property type="match status" value="1"/>
</dbReference>
<keyword evidence="4" id="KW-0309">Germination</keyword>
<dbReference type="Pfam" id="PF03845">
    <property type="entry name" value="Spore_permease"/>
    <property type="match status" value="1"/>
</dbReference>
<feature type="transmembrane region" description="Helical" evidence="8">
    <location>
        <begin position="7"/>
        <end position="25"/>
    </location>
</feature>
<dbReference type="NCBIfam" id="TIGR00912">
    <property type="entry name" value="2A0309"/>
    <property type="match status" value="1"/>
</dbReference>
<feature type="transmembrane region" description="Helical" evidence="8">
    <location>
        <begin position="217"/>
        <end position="238"/>
    </location>
</feature>
<evidence type="ECO:0000256" key="6">
    <source>
        <dbReference type="ARBA" id="ARBA00022989"/>
    </source>
</evidence>
<evidence type="ECO:0000256" key="4">
    <source>
        <dbReference type="ARBA" id="ARBA00022544"/>
    </source>
</evidence>
<evidence type="ECO:0000256" key="2">
    <source>
        <dbReference type="ARBA" id="ARBA00007998"/>
    </source>
</evidence>
<evidence type="ECO:0000256" key="7">
    <source>
        <dbReference type="ARBA" id="ARBA00023136"/>
    </source>
</evidence>
<feature type="transmembrane region" description="Helical" evidence="8">
    <location>
        <begin position="77"/>
        <end position="110"/>
    </location>
</feature>
<feature type="transmembrane region" description="Helical" evidence="8">
    <location>
        <begin position="144"/>
        <end position="164"/>
    </location>
</feature>
<comment type="subcellular location">
    <subcellularLocation>
        <location evidence="1">Membrane</location>
        <topology evidence="1">Multi-pass membrane protein</topology>
    </subcellularLocation>
</comment>
<feature type="transmembrane region" description="Helical" evidence="8">
    <location>
        <begin position="333"/>
        <end position="353"/>
    </location>
</feature>
<keyword evidence="10" id="KW-1185">Reference proteome</keyword>
<feature type="transmembrane region" description="Helical" evidence="8">
    <location>
        <begin position="184"/>
        <end position="205"/>
    </location>
</feature>
<evidence type="ECO:0000313" key="10">
    <source>
        <dbReference type="Proteomes" id="UP000789845"/>
    </source>
</evidence>
<keyword evidence="6 8" id="KW-1133">Transmembrane helix</keyword>
<comment type="caution">
    <text evidence="9">The sequence shown here is derived from an EMBL/GenBank/DDBJ whole genome shotgun (WGS) entry which is preliminary data.</text>
</comment>